<dbReference type="Gene3D" id="2.50.20.10">
    <property type="entry name" value="Lipoprotein localisation LolA/LolB/LppX"/>
    <property type="match status" value="1"/>
</dbReference>
<evidence type="ECO:0000256" key="1">
    <source>
        <dbReference type="SAM" id="SignalP"/>
    </source>
</evidence>
<dbReference type="AlphaFoldDB" id="A0A1N6PGQ2"/>
<gene>
    <name evidence="2" type="ORF">SAMN05421829_10237</name>
</gene>
<keyword evidence="3" id="KW-1185">Reference proteome</keyword>
<dbReference type="EMBL" id="FTMD01000002">
    <property type="protein sequence ID" value="SIQ03501.1"/>
    <property type="molecule type" value="Genomic_DNA"/>
</dbReference>
<dbReference type="InterPro" id="IPR010752">
    <property type="entry name" value="DUF1329"/>
</dbReference>
<feature type="chain" id="PRO_5012862356" description="Outer membrane lipoprotein-sorting protein" evidence="1">
    <location>
        <begin position="22"/>
        <end position="433"/>
    </location>
</feature>
<dbReference type="RefSeq" id="WP_076600576.1">
    <property type="nucleotide sequence ID" value="NZ_FTMD01000002.1"/>
</dbReference>
<dbReference type="STRING" id="34027.SAMN05421829_10237"/>
<evidence type="ECO:0008006" key="4">
    <source>
        <dbReference type="Google" id="ProtNLM"/>
    </source>
</evidence>
<dbReference type="Proteomes" id="UP000186819">
    <property type="component" value="Unassembled WGS sequence"/>
</dbReference>
<dbReference type="CDD" id="cd16329">
    <property type="entry name" value="LolA_like"/>
    <property type="match status" value="1"/>
</dbReference>
<keyword evidence="1" id="KW-0732">Signal</keyword>
<evidence type="ECO:0000313" key="2">
    <source>
        <dbReference type="EMBL" id="SIQ03501.1"/>
    </source>
</evidence>
<reference evidence="3" key="1">
    <citation type="submission" date="2017-01" db="EMBL/GenBank/DDBJ databases">
        <authorList>
            <person name="Varghese N."/>
            <person name="Submissions S."/>
        </authorList>
    </citation>
    <scope>NUCLEOTIDE SEQUENCE [LARGE SCALE GENOMIC DNA]</scope>
    <source>
        <strain evidence="3">ATCC 51758</strain>
    </source>
</reference>
<proteinExistence type="predicted"/>
<evidence type="ECO:0000313" key="3">
    <source>
        <dbReference type="Proteomes" id="UP000186819"/>
    </source>
</evidence>
<name>A0A1N6PGQ2_9RHOO</name>
<accession>A0A1N6PGQ2</accession>
<sequence length="433" mass="48941">MKMKTMTSMLLAAGAIGTAQAATEADVDKSFGPYKSGVPTVAGVKPGMVIDKNNVEAAKAALIPSMAQFIKSGQTTLAVGETYSFGISKNYIDATRKNLNKVSLGPNVGDLVGFVAGRPFPQEPDAKDPRAGEKVFWNFQHNNRIGDSYTIWPWHMEYKNMASGKVERTLKQEYHIIQWKHRVDQDPRPEVEPNPSQLLRSGYLKVHEPQDLKDTQLLISRFSDDAKLDEVYLYLGFQRRVRRLASNQVTDPFLGSDLMVEDFEGYNGRMRDMKWEYKGTRELLVPFYAHNKQKLAEEPKEADGFKFIDFGGEGACFPNVTWQLRKTYVIESVPVNPDHVISKRVHYVDAETYALSLNEIYDRKGELWKTFIIAYTDSESHMPKNAGRGVAINDGFSIIDVQAKHCSTGKFKVHLDQEMSPTKLFSVQYMRGS</sequence>
<protein>
    <recommendedName>
        <fullName evidence="4">Outer membrane lipoprotein-sorting protein</fullName>
    </recommendedName>
</protein>
<organism evidence="2 3">
    <name type="scientific">Aromatoleum tolulyticum</name>
    <dbReference type="NCBI Taxonomy" id="34027"/>
    <lineage>
        <taxon>Bacteria</taxon>
        <taxon>Pseudomonadati</taxon>
        <taxon>Pseudomonadota</taxon>
        <taxon>Betaproteobacteria</taxon>
        <taxon>Rhodocyclales</taxon>
        <taxon>Rhodocyclaceae</taxon>
        <taxon>Aromatoleum</taxon>
    </lineage>
</organism>
<dbReference type="Pfam" id="PF07044">
    <property type="entry name" value="DUF1329"/>
    <property type="match status" value="1"/>
</dbReference>
<feature type="signal peptide" evidence="1">
    <location>
        <begin position="1"/>
        <end position="21"/>
    </location>
</feature>